<protein>
    <submittedName>
        <fullName evidence="1">Uncharacterized protein</fullName>
    </submittedName>
</protein>
<sequence length="439" mass="48191">MALISRGTGTVKLAGGEEFTLLVTSWFKKFLEVRSGCESGCLTSPRIIPASKLVHRTLMLPALSAKKQKSMATGEIISQLQVSSRYFWSSVYSPSTNKSGKTAMATLAIGKTDILSEDLTGSIPASLAVMNCWNTIFGNDRNSENTVIIAPLTDGLLMFLKKNQEFGFPRFIPWANASEMSSRIGLQSIYLSRMARSTQLNFQSWGKSLISQFLPHNLLSAVEWIEPIKPFAEIPEISRFTAESAGSFLEAASAALIQSGHTATPEIMMEPAAVDSITDSNWKKSIPAALLILSLGVAGNRYLATRIVEKQLNAIDQKMKIHFESVLPGKRMMAPLIQLEREIANQKTGKCPSELPLKVAEIISAIPKGVTLDWLGENNGELLFRGSSESLDSLGKMKTRINEQISNGMILKMDTEVDRKTILFQARLAEEKNFLAPEA</sequence>
<dbReference type="AlphaFoldDB" id="A0A2N1PQF5"/>
<dbReference type="EMBL" id="PGXC01000005">
    <property type="protein sequence ID" value="PKK90559.1"/>
    <property type="molecule type" value="Genomic_DNA"/>
</dbReference>
<evidence type="ECO:0000313" key="2">
    <source>
        <dbReference type="Proteomes" id="UP000233256"/>
    </source>
</evidence>
<comment type="caution">
    <text evidence="1">The sequence shown here is derived from an EMBL/GenBank/DDBJ whole genome shotgun (WGS) entry which is preliminary data.</text>
</comment>
<accession>A0A2N1PQF5</accession>
<evidence type="ECO:0000313" key="1">
    <source>
        <dbReference type="EMBL" id="PKK90559.1"/>
    </source>
</evidence>
<gene>
    <name evidence="1" type="ORF">CVV64_09365</name>
</gene>
<name>A0A2N1PQF5_9BACT</name>
<reference evidence="1 2" key="1">
    <citation type="journal article" date="2017" name="ISME J.">
        <title>Potential for microbial H2 and metal transformations associated with novel bacteria and archaea in deep terrestrial subsurface sediments.</title>
        <authorList>
            <person name="Hernsdorf A.W."/>
            <person name="Amano Y."/>
            <person name="Miyakawa K."/>
            <person name="Ise K."/>
            <person name="Suzuki Y."/>
            <person name="Anantharaman K."/>
            <person name="Probst A."/>
            <person name="Burstein D."/>
            <person name="Thomas B.C."/>
            <person name="Banfield J.F."/>
        </authorList>
    </citation>
    <scope>NUCLEOTIDE SEQUENCE [LARGE SCALE GENOMIC DNA]</scope>
    <source>
        <strain evidence="1">HGW-Wallbacteria-1</strain>
    </source>
</reference>
<dbReference type="Proteomes" id="UP000233256">
    <property type="component" value="Unassembled WGS sequence"/>
</dbReference>
<organism evidence="1 2">
    <name type="scientific">Candidatus Wallbacteria bacterium HGW-Wallbacteria-1</name>
    <dbReference type="NCBI Taxonomy" id="2013854"/>
    <lineage>
        <taxon>Bacteria</taxon>
        <taxon>Candidatus Walliibacteriota</taxon>
    </lineage>
</organism>
<proteinExistence type="predicted"/>